<dbReference type="KEGG" id="muc:MuYL_0504"/>
<reference evidence="2 3" key="1">
    <citation type="submission" date="2017-08" db="EMBL/GenBank/DDBJ databases">
        <title>Complete genome sequence of Mucilaginibacter sp. strain BJC16-A31.</title>
        <authorList>
            <consortium name="Henan University of Science and Technology"/>
            <person name="You X."/>
        </authorList>
    </citation>
    <scope>NUCLEOTIDE SEQUENCE [LARGE SCALE GENOMIC DNA]</scope>
    <source>
        <strain evidence="2 3">BJC16-A31</strain>
    </source>
</reference>
<organism evidence="2 3">
    <name type="scientific">Mucilaginibacter xinganensis</name>
    <dbReference type="NCBI Taxonomy" id="1234841"/>
    <lineage>
        <taxon>Bacteria</taxon>
        <taxon>Pseudomonadati</taxon>
        <taxon>Bacteroidota</taxon>
        <taxon>Sphingobacteriia</taxon>
        <taxon>Sphingobacteriales</taxon>
        <taxon>Sphingobacteriaceae</taxon>
        <taxon>Mucilaginibacter</taxon>
    </lineage>
</organism>
<dbReference type="EMBL" id="CP022743">
    <property type="protein sequence ID" value="ASU32407.1"/>
    <property type="molecule type" value="Genomic_DNA"/>
</dbReference>
<proteinExistence type="predicted"/>
<protein>
    <recommendedName>
        <fullName evidence="4">DUF922 domain-containing protein</fullName>
    </recommendedName>
</protein>
<keyword evidence="3" id="KW-1185">Reference proteome</keyword>
<evidence type="ECO:0008006" key="4">
    <source>
        <dbReference type="Google" id="ProtNLM"/>
    </source>
</evidence>
<dbReference type="RefSeq" id="WP_094569004.1">
    <property type="nucleotide sequence ID" value="NZ_CP022743.1"/>
</dbReference>
<feature type="signal peptide" evidence="1">
    <location>
        <begin position="1"/>
        <end position="26"/>
    </location>
</feature>
<gene>
    <name evidence="2" type="ORF">MuYL_0504</name>
</gene>
<dbReference type="Proteomes" id="UP000215002">
    <property type="component" value="Chromosome"/>
</dbReference>
<dbReference type="InterPro" id="IPR010321">
    <property type="entry name" value="DUF922"/>
</dbReference>
<evidence type="ECO:0000256" key="1">
    <source>
        <dbReference type="SAM" id="SignalP"/>
    </source>
</evidence>
<evidence type="ECO:0000313" key="2">
    <source>
        <dbReference type="EMBL" id="ASU32407.1"/>
    </source>
</evidence>
<sequence length="180" mass="21383">MKFGFVRLTCFVLLWFALVNSASAQAIRQLTLNDFKGVPHTDLNTVAYTNCSISFRYEARREKNYYLLNFDINLTLNDCVSWIDKKRITSDEMLAEVLKHEEGHYLIAYMEQQELLRTVGKTVFYADYQSAAQNIFNRIDAKYKQLNVDYDTDTRHMQNRVQQQSWDAYFRKRLTYMPPQ</sequence>
<dbReference type="AlphaFoldDB" id="A0A223NRE4"/>
<dbReference type="Pfam" id="PF06037">
    <property type="entry name" value="DUF922"/>
    <property type="match status" value="1"/>
</dbReference>
<keyword evidence="1" id="KW-0732">Signal</keyword>
<dbReference type="OrthoDB" id="5431540at2"/>
<accession>A0A223NRE4</accession>
<feature type="chain" id="PRO_5012849916" description="DUF922 domain-containing protein" evidence="1">
    <location>
        <begin position="27"/>
        <end position="180"/>
    </location>
</feature>
<name>A0A223NRE4_9SPHI</name>
<evidence type="ECO:0000313" key="3">
    <source>
        <dbReference type="Proteomes" id="UP000215002"/>
    </source>
</evidence>